<dbReference type="Proteomes" id="UP000540989">
    <property type="component" value="Unassembled WGS sequence"/>
</dbReference>
<dbReference type="Gene3D" id="3.40.630.40">
    <property type="entry name" value="Zn-dependent exopeptidases"/>
    <property type="match status" value="1"/>
</dbReference>
<comment type="catalytic activity">
    <reaction evidence="1">
        <text>Hydrolyzes the link between N-acetylmuramoyl residues and L-amino acid residues in certain cell-wall glycopeptides.</text>
        <dbReference type="EC" id="3.5.1.28"/>
    </reaction>
</comment>
<reference evidence="5 6" key="1">
    <citation type="submission" date="2020-08" db="EMBL/GenBank/DDBJ databases">
        <title>Genomic Encyclopedia of Type Strains, Phase IV (KMG-V): Genome sequencing to study the core and pangenomes of soil and plant-associated prokaryotes.</title>
        <authorList>
            <person name="Whitman W."/>
        </authorList>
    </citation>
    <scope>NUCLEOTIDE SEQUENCE [LARGE SCALE GENOMIC DNA]</scope>
    <source>
        <strain evidence="5 6">M8UP14</strain>
    </source>
</reference>
<evidence type="ECO:0000313" key="6">
    <source>
        <dbReference type="Proteomes" id="UP000540989"/>
    </source>
</evidence>
<evidence type="ECO:0000256" key="3">
    <source>
        <dbReference type="ARBA" id="ARBA00022801"/>
    </source>
</evidence>
<feature type="domain" description="MurNAc-LAA" evidence="4">
    <location>
        <begin position="21"/>
        <end position="213"/>
    </location>
</feature>
<evidence type="ECO:0000256" key="2">
    <source>
        <dbReference type="ARBA" id="ARBA00011901"/>
    </source>
</evidence>
<keyword evidence="6" id="KW-1185">Reference proteome</keyword>
<sequence>MAAFVAQPAGSQAANLDRSTIVLDAAHGGIDGGAQIGEQVAEKDVTLTVAERLRVLLTADGFHVVMTRDGEADGGSLDHRAEVANRSNAVACVVVHASSSTKGVLVGTSALRSSVMRAANRPREEARTGVPWGRAQEAYVAQSGLLANQIGTALTRAGIPATMMRVMMRPLDNLTCPAISIEVGALSGEGAKATPVTDGGYQQRLAEAIAASLQLWRNQAQPADSMGAGL</sequence>
<dbReference type="GO" id="GO:0030288">
    <property type="term" value="C:outer membrane-bounded periplasmic space"/>
    <property type="evidence" value="ECO:0007669"/>
    <property type="project" value="TreeGrafter"/>
</dbReference>
<evidence type="ECO:0000259" key="4">
    <source>
        <dbReference type="Pfam" id="PF01520"/>
    </source>
</evidence>
<dbReference type="GO" id="GO:0008745">
    <property type="term" value="F:N-acetylmuramoyl-L-alanine amidase activity"/>
    <property type="evidence" value="ECO:0007669"/>
    <property type="project" value="UniProtKB-EC"/>
</dbReference>
<dbReference type="SUPFAM" id="SSF53187">
    <property type="entry name" value="Zn-dependent exopeptidases"/>
    <property type="match status" value="1"/>
</dbReference>
<dbReference type="GO" id="GO:0009253">
    <property type="term" value="P:peptidoglycan catabolic process"/>
    <property type="evidence" value="ECO:0007669"/>
    <property type="project" value="InterPro"/>
</dbReference>
<protein>
    <recommendedName>
        <fullName evidence="2">N-acetylmuramoyl-L-alanine amidase</fullName>
        <ecNumber evidence="2">3.5.1.28</ecNumber>
    </recommendedName>
</protein>
<dbReference type="EMBL" id="JACHIP010000007">
    <property type="protein sequence ID" value="MBB5059758.1"/>
    <property type="molecule type" value="Genomic_DNA"/>
</dbReference>
<organism evidence="5 6">
    <name type="scientific">Granulicella aggregans</name>
    <dbReference type="NCBI Taxonomy" id="474949"/>
    <lineage>
        <taxon>Bacteria</taxon>
        <taxon>Pseudomonadati</taxon>
        <taxon>Acidobacteriota</taxon>
        <taxon>Terriglobia</taxon>
        <taxon>Terriglobales</taxon>
        <taxon>Acidobacteriaceae</taxon>
        <taxon>Granulicella</taxon>
    </lineage>
</organism>
<gene>
    <name evidence="5" type="ORF">HDF16_004487</name>
</gene>
<accession>A0A7W7ZHD9</accession>
<keyword evidence="3 5" id="KW-0378">Hydrolase</keyword>
<dbReference type="Pfam" id="PF01520">
    <property type="entry name" value="Amidase_3"/>
    <property type="match status" value="1"/>
</dbReference>
<proteinExistence type="predicted"/>
<dbReference type="PANTHER" id="PTHR30404:SF0">
    <property type="entry name" value="N-ACETYLMURAMOYL-L-ALANINE AMIDASE AMIC"/>
    <property type="match status" value="1"/>
</dbReference>
<name>A0A7W7ZHD9_9BACT</name>
<comment type="caution">
    <text evidence="5">The sequence shown here is derived from an EMBL/GenBank/DDBJ whole genome shotgun (WGS) entry which is preliminary data.</text>
</comment>
<dbReference type="EC" id="3.5.1.28" evidence="2"/>
<dbReference type="InterPro" id="IPR050695">
    <property type="entry name" value="N-acetylmuramoyl_amidase_3"/>
</dbReference>
<dbReference type="AlphaFoldDB" id="A0A7W7ZHD9"/>
<dbReference type="InterPro" id="IPR002508">
    <property type="entry name" value="MurNAc-LAA_cat"/>
</dbReference>
<evidence type="ECO:0000313" key="5">
    <source>
        <dbReference type="EMBL" id="MBB5059758.1"/>
    </source>
</evidence>
<evidence type="ECO:0000256" key="1">
    <source>
        <dbReference type="ARBA" id="ARBA00001561"/>
    </source>
</evidence>
<dbReference type="PANTHER" id="PTHR30404">
    <property type="entry name" value="N-ACETYLMURAMOYL-L-ALANINE AMIDASE"/>
    <property type="match status" value="1"/>
</dbReference>
<dbReference type="CDD" id="cd02696">
    <property type="entry name" value="MurNAc-LAA"/>
    <property type="match status" value="1"/>
</dbReference>